<organism evidence="11 12">
    <name type="scientific">Heterodera trifolii</name>
    <dbReference type="NCBI Taxonomy" id="157864"/>
    <lineage>
        <taxon>Eukaryota</taxon>
        <taxon>Metazoa</taxon>
        <taxon>Ecdysozoa</taxon>
        <taxon>Nematoda</taxon>
        <taxon>Chromadorea</taxon>
        <taxon>Rhabditida</taxon>
        <taxon>Tylenchina</taxon>
        <taxon>Tylenchomorpha</taxon>
        <taxon>Tylenchoidea</taxon>
        <taxon>Heteroderidae</taxon>
        <taxon>Heteroderinae</taxon>
        <taxon>Heterodera</taxon>
    </lineage>
</organism>
<protein>
    <recommendedName>
        <fullName evidence="6">mitogen-activated protein kinase kinase</fullName>
        <ecNumber evidence="6">2.7.12.2</ecNumber>
    </recommendedName>
</protein>
<keyword evidence="1" id="KW-0808">Transferase</keyword>
<sequence>MGLTLLATIPASSCLQTEQRELYIDDFTLMFFDSLMVALNSAFPEHQVQYDFFEYEDEDGEIMRVRTDEELATFLSDLAPNCGRQRQPLKICLRTSTNCHRQQSIDFEDDEQQQQRENQQQQFEPEELQFVERLSDGQFGCVYKALDTRNDRMMAVKCIAVDGASGTRQSLLNEIAILKRCAHANIVQFHAALFVDNQLLICMELMDALSLDRYGQIIPHVLGAVSVAIMDGLKYLWELHIMHRDIKPSNFLVNSSGQIKLADFGVSKQMAQSVAWSYVGTKVYMAPERLGGDVYSVASDVWSLGISLAEMALGRFPFGPGSAAGAAVMVPNFFTIESLITRPETIATVISQPELSAVGYGFDRLIAGCLSLNPKERLRPEHIYQHDFLTAHRPMDQSLVAKFIAEKRQNSQFCGNNAII</sequence>
<comment type="catalytic activity">
    <reaction evidence="7">
        <text>L-seryl-[protein] + ATP = O-phospho-L-seryl-[protein] + ADP + H(+)</text>
        <dbReference type="Rhea" id="RHEA:17989"/>
        <dbReference type="Rhea" id="RHEA-COMP:9863"/>
        <dbReference type="Rhea" id="RHEA-COMP:11604"/>
        <dbReference type="ChEBI" id="CHEBI:15378"/>
        <dbReference type="ChEBI" id="CHEBI:29999"/>
        <dbReference type="ChEBI" id="CHEBI:30616"/>
        <dbReference type="ChEBI" id="CHEBI:83421"/>
        <dbReference type="ChEBI" id="CHEBI:456216"/>
        <dbReference type="EC" id="2.7.12.2"/>
    </reaction>
</comment>
<dbReference type="SUPFAM" id="SSF56112">
    <property type="entry name" value="Protein kinase-like (PK-like)"/>
    <property type="match status" value="1"/>
</dbReference>
<dbReference type="EMBL" id="JBICBT010000756">
    <property type="protein sequence ID" value="KAL3102463.1"/>
    <property type="molecule type" value="Genomic_DNA"/>
</dbReference>
<dbReference type="GO" id="GO:0004708">
    <property type="term" value="F:MAP kinase kinase activity"/>
    <property type="evidence" value="ECO:0007669"/>
    <property type="project" value="UniProtKB-EC"/>
</dbReference>
<reference evidence="11 12" key="1">
    <citation type="submission" date="2024-10" db="EMBL/GenBank/DDBJ databases">
        <authorList>
            <person name="Kim D."/>
        </authorList>
    </citation>
    <scope>NUCLEOTIDE SEQUENCE [LARGE SCALE GENOMIC DNA]</scope>
    <source>
        <strain evidence="11">BH-2024</strain>
    </source>
</reference>
<comment type="similarity">
    <text evidence="5">Belongs to the protein kinase superfamily. STE Ser/Thr protein kinase family. MAP kinase kinase subfamily.</text>
</comment>
<dbReference type="EC" id="2.7.12.2" evidence="6"/>
<evidence type="ECO:0000256" key="6">
    <source>
        <dbReference type="ARBA" id="ARBA00038999"/>
    </source>
</evidence>
<dbReference type="SMART" id="SM00220">
    <property type="entry name" value="S_TKc"/>
    <property type="match status" value="1"/>
</dbReference>
<proteinExistence type="inferred from homology"/>
<evidence type="ECO:0000313" key="12">
    <source>
        <dbReference type="Proteomes" id="UP001620626"/>
    </source>
</evidence>
<dbReference type="SUPFAM" id="SSF54277">
    <property type="entry name" value="CAD &amp; PB1 domains"/>
    <property type="match status" value="1"/>
</dbReference>
<comment type="catalytic activity">
    <reaction evidence="9">
        <text>L-tyrosyl-[protein] + ATP = O-phospho-L-tyrosyl-[protein] + ADP + H(+)</text>
        <dbReference type="Rhea" id="RHEA:10596"/>
        <dbReference type="Rhea" id="RHEA-COMP:10136"/>
        <dbReference type="Rhea" id="RHEA-COMP:20101"/>
        <dbReference type="ChEBI" id="CHEBI:15378"/>
        <dbReference type="ChEBI" id="CHEBI:30616"/>
        <dbReference type="ChEBI" id="CHEBI:46858"/>
        <dbReference type="ChEBI" id="CHEBI:61978"/>
        <dbReference type="ChEBI" id="CHEBI:456216"/>
        <dbReference type="EC" id="2.7.12.2"/>
    </reaction>
</comment>
<dbReference type="Pfam" id="PF00069">
    <property type="entry name" value="Pkinase"/>
    <property type="match status" value="1"/>
</dbReference>
<name>A0ABD2KI07_9BILA</name>
<comment type="catalytic activity">
    <reaction evidence="8">
        <text>L-threonyl-[protein] + ATP = O-phospho-L-threonyl-[protein] + ADP + H(+)</text>
        <dbReference type="Rhea" id="RHEA:46608"/>
        <dbReference type="Rhea" id="RHEA-COMP:11060"/>
        <dbReference type="Rhea" id="RHEA-COMP:11605"/>
        <dbReference type="ChEBI" id="CHEBI:15378"/>
        <dbReference type="ChEBI" id="CHEBI:30013"/>
        <dbReference type="ChEBI" id="CHEBI:30616"/>
        <dbReference type="ChEBI" id="CHEBI:61977"/>
        <dbReference type="ChEBI" id="CHEBI:456216"/>
        <dbReference type="EC" id="2.7.12.2"/>
    </reaction>
</comment>
<accession>A0ABD2KI07</accession>
<comment type="caution">
    <text evidence="11">The sequence shown here is derived from an EMBL/GenBank/DDBJ whole genome shotgun (WGS) entry which is preliminary data.</text>
</comment>
<keyword evidence="2" id="KW-0547">Nucleotide-binding</keyword>
<evidence type="ECO:0000256" key="2">
    <source>
        <dbReference type="ARBA" id="ARBA00022741"/>
    </source>
</evidence>
<evidence type="ECO:0000256" key="8">
    <source>
        <dbReference type="ARBA" id="ARBA00049299"/>
    </source>
</evidence>
<dbReference type="AlphaFoldDB" id="A0ABD2KI07"/>
<dbReference type="Proteomes" id="UP001620626">
    <property type="component" value="Unassembled WGS sequence"/>
</dbReference>
<dbReference type="Gene3D" id="1.10.510.10">
    <property type="entry name" value="Transferase(Phosphotransferase) domain 1"/>
    <property type="match status" value="1"/>
</dbReference>
<dbReference type="Gene3D" id="3.30.200.20">
    <property type="entry name" value="Phosphorylase Kinase, domain 1"/>
    <property type="match status" value="1"/>
</dbReference>
<dbReference type="GO" id="GO:0005524">
    <property type="term" value="F:ATP binding"/>
    <property type="evidence" value="ECO:0007669"/>
    <property type="project" value="UniProtKB-KW"/>
</dbReference>
<evidence type="ECO:0000256" key="4">
    <source>
        <dbReference type="ARBA" id="ARBA00022840"/>
    </source>
</evidence>
<feature type="domain" description="Protein kinase" evidence="10">
    <location>
        <begin position="128"/>
        <end position="389"/>
    </location>
</feature>
<dbReference type="Gene3D" id="3.10.20.90">
    <property type="entry name" value="Phosphatidylinositol 3-kinase Catalytic Subunit, Chain A, domain 1"/>
    <property type="match status" value="1"/>
</dbReference>
<gene>
    <name evidence="11" type="ORF">niasHT_025645</name>
</gene>
<keyword evidence="3" id="KW-0418">Kinase</keyword>
<dbReference type="PROSITE" id="PS50011">
    <property type="entry name" value="PROTEIN_KINASE_DOM"/>
    <property type="match status" value="1"/>
</dbReference>
<keyword evidence="4" id="KW-0067">ATP-binding</keyword>
<dbReference type="InterPro" id="IPR008271">
    <property type="entry name" value="Ser/Thr_kinase_AS"/>
</dbReference>
<dbReference type="InterPro" id="IPR011009">
    <property type="entry name" value="Kinase-like_dom_sf"/>
</dbReference>
<evidence type="ECO:0000256" key="3">
    <source>
        <dbReference type="ARBA" id="ARBA00022777"/>
    </source>
</evidence>
<dbReference type="PANTHER" id="PTHR48013:SF9">
    <property type="entry name" value="DUAL SPECIFICITY MITOGEN-ACTIVATED PROTEIN KINASE KINASE 5"/>
    <property type="match status" value="1"/>
</dbReference>
<dbReference type="PANTHER" id="PTHR48013">
    <property type="entry name" value="DUAL SPECIFICITY MITOGEN-ACTIVATED PROTEIN KINASE KINASE 5-RELATED"/>
    <property type="match status" value="1"/>
</dbReference>
<dbReference type="PROSITE" id="PS00108">
    <property type="entry name" value="PROTEIN_KINASE_ST"/>
    <property type="match status" value="1"/>
</dbReference>
<evidence type="ECO:0000313" key="11">
    <source>
        <dbReference type="EMBL" id="KAL3102463.1"/>
    </source>
</evidence>
<evidence type="ECO:0000256" key="1">
    <source>
        <dbReference type="ARBA" id="ARBA00022679"/>
    </source>
</evidence>
<evidence type="ECO:0000256" key="9">
    <source>
        <dbReference type="ARBA" id="ARBA00051693"/>
    </source>
</evidence>
<evidence type="ECO:0000256" key="5">
    <source>
        <dbReference type="ARBA" id="ARBA00038035"/>
    </source>
</evidence>
<dbReference type="InterPro" id="IPR000719">
    <property type="entry name" value="Prot_kinase_dom"/>
</dbReference>
<keyword evidence="12" id="KW-1185">Reference proteome</keyword>
<evidence type="ECO:0000259" key="10">
    <source>
        <dbReference type="PROSITE" id="PS50011"/>
    </source>
</evidence>
<evidence type="ECO:0000256" key="7">
    <source>
        <dbReference type="ARBA" id="ARBA00049014"/>
    </source>
</evidence>